<keyword evidence="3" id="KW-0963">Cytoplasm</keyword>
<keyword evidence="4" id="KW-0762">Sugar transport</keyword>
<dbReference type="STRING" id="1817895.AUJ95_07125"/>
<dbReference type="GO" id="GO:0009401">
    <property type="term" value="P:phosphoenolpyruvate-dependent sugar phosphotransferase system"/>
    <property type="evidence" value="ECO:0007669"/>
    <property type="project" value="UniProtKB-KW"/>
</dbReference>
<dbReference type="GO" id="GO:0005737">
    <property type="term" value="C:cytoplasm"/>
    <property type="evidence" value="ECO:0007669"/>
    <property type="project" value="UniProtKB-SubCell"/>
</dbReference>
<comment type="caution">
    <text evidence="9">The sequence shown here is derived from an EMBL/GenBank/DDBJ whole genome shotgun (WGS) entry which is preliminary data.</text>
</comment>
<protein>
    <recommendedName>
        <fullName evidence="8">PTS EIIB type-4 domain-containing protein</fullName>
    </recommendedName>
</protein>
<keyword evidence="6" id="KW-0598">Phosphotransferase system</keyword>
<sequence length="154" mass="17491">MNIVLFRIDDRCIHGQIIQGWKGLEYQHIVVINDEIAKDKMSKQLQLISVPDGITVYFYNTKEIPDMIRDQAQNTRRTIILVRNVEDALLVVQNGVKVDRLNLGVMSCNSSRTHVVNNAVYVSPEELELLKQIAGMGIRVEAQGVERDTAVKLF</sequence>
<comment type="subcellular location">
    <subcellularLocation>
        <location evidence="1">Cytoplasm</location>
    </subcellularLocation>
</comment>
<dbReference type="GO" id="GO:0008982">
    <property type="term" value="F:protein-N(PI)-phosphohistidine-sugar phosphotransferase activity"/>
    <property type="evidence" value="ECO:0007669"/>
    <property type="project" value="InterPro"/>
</dbReference>
<evidence type="ECO:0000256" key="3">
    <source>
        <dbReference type="ARBA" id="ARBA00022490"/>
    </source>
</evidence>
<keyword evidence="7" id="KW-0418">Kinase</keyword>
<evidence type="ECO:0000256" key="4">
    <source>
        <dbReference type="ARBA" id="ARBA00022597"/>
    </source>
</evidence>
<dbReference type="AlphaFoldDB" id="A0A1J5DRM8"/>
<dbReference type="PROSITE" id="PS51101">
    <property type="entry name" value="PTS_EIIB_TYPE_4"/>
    <property type="match status" value="1"/>
</dbReference>
<evidence type="ECO:0000256" key="5">
    <source>
        <dbReference type="ARBA" id="ARBA00022679"/>
    </source>
</evidence>
<organism evidence="9 10">
    <name type="scientific">Candidatus Desantisbacteria bacterium CG2_30_40_21</name>
    <dbReference type="NCBI Taxonomy" id="1817895"/>
    <lineage>
        <taxon>Bacteria</taxon>
        <taxon>Candidatus Desantisiibacteriota</taxon>
    </lineage>
</organism>
<feature type="domain" description="PTS EIIB type-4" evidence="8">
    <location>
        <begin position="1"/>
        <end position="154"/>
    </location>
</feature>
<evidence type="ECO:0000313" key="9">
    <source>
        <dbReference type="EMBL" id="OIP38139.1"/>
    </source>
</evidence>
<dbReference type="Pfam" id="PF03830">
    <property type="entry name" value="PTSIIB_sorb"/>
    <property type="match status" value="1"/>
</dbReference>
<evidence type="ECO:0000256" key="1">
    <source>
        <dbReference type="ARBA" id="ARBA00004496"/>
    </source>
</evidence>
<gene>
    <name evidence="9" type="ORF">AUJ95_07125</name>
</gene>
<accession>A0A1J5DRM8</accession>
<dbReference type="InterPro" id="IPR004720">
    <property type="entry name" value="PTS_IIB_sorbose-sp"/>
</dbReference>
<keyword evidence="5" id="KW-0808">Transferase</keyword>
<dbReference type="SUPFAM" id="SSF52728">
    <property type="entry name" value="PTS IIb component"/>
    <property type="match status" value="1"/>
</dbReference>
<evidence type="ECO:0000259" key="8">
    <source>
        <dbReference type="PROSITE" id="PS51101"/>
    </source>
</evidence>
<dbReference type="Gene3D" id="3.40.35.10">
    <property type="entry name" value="Phosphotransferase system, sorbose subfamily IIB component"/>
    <property type="match status" value="1"/>
</dbReference>
<evidence type="ECO:0000313" key="10">
    <source>
        <dbReference type="Proteomes" id="UP000183085"/>
    </source>
</evidence>
<evidence type="ECO:0000256" key="6">
    <source>
        <dbReference type="ARBA" id="ARBA00022683"/>
    </source>
</evidence>
<dbReference type="GO" id="GO:0016301">
    <property type="term" value="F:kinase activity"/>
    <property type="evidence" value="ECO:0007669"/>
    <property type="project" value="UniProtKB-KW"/>
</dbReference>
<dbReference type="EMBL" id="MNYI01000186">
    <property type="protein sequence ID" value="OIP38139.1"/>
    <property type="molecule type" value="Genomic_DNA"/>
</dbReference>
<keyword evidence="2" id="KW-0813">Transport</keyword>
<evidence type="ECO:0000256" key="7">
    <source>
        <dbReference type="ARBA" id="ARBA00022777"/>
    </source>
</evidence>
<name>A0A1J5DRM8_9BACT</name>
<dbReference type="Proteomes" id="UP000183085">
    <property type="component" value="Unassembled WGS sequence"/>
</dbReference>
<evidence type="ECO:0000256" key="2">
    <source>
        <dbReference type="ARBA" id="ARBA00022448"/>
    </source>
</evidence>
<dbReference type="InterPro" id="IPR036667">
    <property type="entry name" value="PTS_IIB_sorbose-sp_sf"/>
</dbReference>
<proteinExistence type="predicted"/>
<reference evidence="9 10" key="1">
    <citation type="journal article" date="2016" name="Environ. Microbiol.">
        <title>Genomic resolution of a cold subsurface aquifer community provides metabolic insights for novel microbes adapted to high CO concentrations.</title>
        <authorList>
            <person name="Probst A.J."/>
            <person name="Castelle C.J."/>
            <person name="Singh A."/>
            <person name="Brown C.T."/>
            <person name="Anantharaman K."/>
            <person name="Sharon I."/>
            <person name="Hug L.A."/>
            <person name="Burstein D."/>
            <person name="Emerson J.B."/>
            <person name="Thomas B.C."/>
            <person name="Banfield J.F."/>
        </authorList>
    </citation>
    <scope>NUCLEOTIDE SEQUENCE [LARGE SCALE GENOMIC DNA]</scope>
    <source>
        <strain evidence="9">CG2_30_40_21</strain>
    </source>
</reference>